<keyword evidence="3 6" id="KW-0812">Transmembrane</keyword>
<dbReference type="EMBL" id="CP002102">
    <property type="protein sequence ID" value="ADL02034.1"/>
    <property type="molecule type" value="Genomic_DNA"/>
</dbReference>
<feature type="transmembrane region" description="Helical" evidence="6">
    <location>
        <begin position="102"/>
        <end position="122"/>
    </location>
</feature>
<dbReference type="KEGG" id="bsb:Bresu_2727"/>
<evidence type="ECO:0000256" key="5">
    <source>
        <dbReference type="ARBA" id="ARBA00023136"/>
    </source>
</evidence>
<dbReference type="GO" id="GO:0016020">
    <property type="term" value="C:membrane"/>
    <property type="evidence" value="ECO:0007669"/>
    <property type="project" value="UniProtKB-SubCell"/>
</dbReference>
<dbReference type="PIRSF" id="PIRSF005859">
    <property type="entry name" value="PBR"/>
    <property type="match status" value="1"/>
</dbReference>
<dbReference type="RefSeq" id="WP_013270135.1">
    <property type="nucleotide sequence ID" value="NC_014375.1"/>
</dbReference>
<organism evidence="7 8">
    <name type="scientific">Brevundimonas subvibrioides (strain ATCC 15264 / DSM 4735 / LMG 14903 / NBRC 16000 / CB 81)</name>
    <name type="common">Caulobacter subvibrioides</name>
    <dbReference type="NCBI Taxonomy" id="633149"/>
    <lineage>
        <taxon>Bacteria</taxon>
        <taxon>Pseudomonadati</taxon>
        <taxon>Pseudomonadota</taxon>
        <taxon>Alphaproteobacteria</taxon>
        <taxon>Caulobacterales</taxon>
        <taxon>Caulobacteraceae</taxon>
        <taxon>Brevundimonas</taxon>
    </lineage>
</organism>
<dbReference type="CDD" id="cd15904">
    <property type="entry name" value="TSPO_MBR"/>
    <property type="match status" value="1"/>
</dbReference>
<evidence type="ECO:0000256" key="6">
    <source>
        <dbReference type="SAM" id="Phobius"/>
    </source>
</evidence>
<gene>
    <name evidence="7" type="ordered locus">Bresu_2727</name>
</gene>
<dbReference type="GO" id="GO:0033013">
    <property type="term" value="P:tetrapyrrole metabolic process"/>
    <property type="evidence" value="ECO:0007669"/>
    <property type="project" value="UniProtKB-ARBA"/>
</dbReference>
<keyword evidence="4 6" id="KW-1133">Transmembrane helix</keyword>
<dbReference type="OrthoDB" id="9795496at2"/>
<dbReference type="Proteomes" id="UP000002696">
    <property type="component" value="Chromosome"/>
</dbReference>
<sequence length="162" mass="17918">MDHPAWIAIAVFVGLNFAAATSGSLFKPGVWYAGLNKPSWTPPNLAFPIVWGLLFAINAWAGWLVWETVGTGSPLAFALYVVSLMLNAGWSFLFFGRRRMDLALVDVALLWLSLVAIIAVFWTLRPFAALLLIPYLTWVTIASVLNLRMLQLNPDARRASQA</sequence>
<dbReference type="Pfam" id="PF03073">
    <property type="entry name" value="TspO_MBR"/>
    <property type="match status" value="1"/>
</dbReference>
<feature type="transmembrane region" description="Helical" evidence="6">
    <location>
        <begin position="6"/>
        <end position="25"/>
    </location>
</feature>
<evidence type="ECO:0000313" key="7">
    <source>
        <dbReference type="EMBL" id="ADL02034.1"/>
    </source>
</evidence>
<feature type="transmembrane region" description="Helical" evidence="6">
    <location>
        <begin position="128"/>
        <end position="147"/>
    </location>
</feature>
<dbReference type="PANTHER" id="PTHR10057">
    <property type="entry name" value="PERIPHERAL-TYPE BENZODIAZEPINE RECEPTOR"/>
    <property type="match status" value="1"/>
</dbReference>
<keyword evidence="5 6" id="KW-0472">Membrane</keyword>
<feature type="transmembrane region" description="Helical" evidence="6">
    <location>
        <begin position="77"/>
        <end position="95"/>
    </location>
</feature>
<comment type="subcellular location">
    <subcellularLocation>
        <location evidence="1">Membrane</location>
        <topology evidence="1">Multi-pass membrane protein</topology>
    </subcellularLocation>
</comment>
<comment type="similarity">
    <text evidence="2">Belongs to the TspO/BZRP family.</text>
</comment>
<evidence type="ECO:0000256" key="1">
    <source>
        <dbReference type="ARBA" id="ARBA00004141"/>
    </source>
</evidence>
<dbReference type="eggNOG" id="COG3476">
    <property type="taxonomic scope" value="Bacteria"/>
</dbReference>
<dbReference type="BioCyc" id="BSUB633149:G1GM8-2732-MONOMER"/>
<dbReference type="InterPro" id="IPR038330">
    <property type="entry name" value="TspO/MBR-related_sf"/>
</dbReference>
<feature type="transmembrane region" description="Helical" evidence="6">
    <location>
        <begin position="45"/>
        <end position="65"/>
    </location>
</feature>
<dbReference type="AlphaFoldDB" id="D9QMA8"/>
<evidence type="ECO:0000256" key="2">
    <source>
        <dbReference type="ARBA" id="ARBA00007524"/>
    </source>
</evidence>
<dbReference type="PANTHER" id="PTHR10057:SF0">
    <property type="entry name" value="TRANSLOCATOR PROTEIN"/>
    <property type="match status" value="1"/>
</dbReference>
<accession>D9QMA8</accession>
<proteinExistence type="inferred from homology"/>
<dbReference type="InParanoid" id="D9QMA8"/>
<keyword evidence="8" id="KW-1185">Reference proteome</keyword>
<evidence type="ECO:0000313" key="8">
    <source>
        <dbReference type="Proteomes" id="UP000002696"/>
    </source>
</evidence>
<protein>
    <submittedName>
        <fullName evidence="7">TspO and MBR like protein</fullName>
    </submittedName>
</protein>
<name>D9QMA8_BRESC</name>
<dbReference type="InterPro" id="IPR004307">
    <property type="entry name" value="TspO_MBR"/>
</dbReference>
<dbReference type="HOGENOM" id="CLU_091805_2_0_5"/>
<evidence type="ECO:0000256" key="4">
    <source>
        <dbReference type="ARBA" id="ARBA00022989"/>
    </source>
</evidence>
<reference evidence="8" key="1">
    <citation type="journal article" date="2011" name="J. Bacteriol.">
        <title>Genome sequences of eight morphologically diverse alphaproteobacteria.</title>
        <authorList>
            <consortium name="US DOE Joint Genome Institute"/>
            <person name="Brown P.J."/>
            <person name="Kysela D.T."/>
            <person name="Buechlein A."/>
            <person name="Hemmerich C."/>
            <person name="Brun Y.V."/>
        </authorList>
    </citation>
    <scope>NUCLEOTIDE SEQUENCE [LARGE SCALE GENOMIC DNA]</scope>
    <source>
        <strain evidence="8">ATCC 15264 / DSM 4735 / LMG 14903 / NBRC 16000 / CB 81</strain>
    </source>
</reference>
<dbReference type="FunFam" id="1.20.1260.100:FF:000001">
    <property type="entry name" value="translocator protein 2"/>
    <property type="match status" value="1"/>
</dbReference>
<dbReference type="STRING" id="633149.Bresu_2727"/>
<dbReference type="Gene3D" id="1.20.1260.100">
    <property type="entry name" value="TspO/MBR protein"/>
    <property type="match status" value="1"/>
</dbReference>
<evidence type="ECO:0000256" key="3">
    <source>
        <dbReference type="ARBA" id="ARBA00022692"/>
    </source>
</evidence>